<dbReference type="AlphaFoldDB" id="A0A9X2GCT9"/>
<sequence length="967" mass="101296">MDTEHDWTLLPAVVVRSAGFPWELVQSLVHPRAAEAAAAVVRLERRALDLLAEAPGRGTDARPSAAPTGRAGSGRLRRGLRSRLRDLRPLPDGAPGPAGWLTAWNDVTGRLEEARLTLAGLVSGDAALGRAAVAGIVADERFLDALVGSSPALYRDLRHGAKGGKTRRELAEQVQRLSASCETAGCYGPVNYGAVAAGQRGGYTWAGAGECSRRVAFPAARVGEALQQRVLAEPALVAGLVPRRKTWTGEVLDGAAFVGHCDGGRTLAEIAAATGTGVERSAAALAVAVRRGLLTHDLCPPATVCDTLGWLRERLIARGVRVASGARDGGAAAGGGELAVDPGAAGRGRAAAPGSCECGGAEVEGRTRRGRAGGGEAGGGEAGGDESDGARARRMPAPGGPGRAFAARAGVPAQRVRAIIGARPAQDADLPLGRRVGEISELLAQYPGASPDVKLAVQRRIEALAGGGSRDDRAIVHEAAAGTLHVTVGDRLAADLRGRVPRVLDLLAEEAELTRQRTNRLLAGRLGPGTYELAEVLRSTGDLEIEHGDRLAARIAALVCEAPADATELNLAGLLGEPAPPAAPVLCSADVMVAAPALEAYETGVTPLVLSRLHDAVLLTPWALQFHEEGAACLAERDSGIRRALSGFTVLNVISRRSNGVPPLELPGPVLELGGVAADPRRRRIGLDELYVHSDGQRAVLHAKGMEEPLLLHNGEHDTALHTAFALPRVRLPRLGELARVPRLTWDNVVVSRRRWRLGRSSFDALGQAGSDRELLVAMARLREVHELPVAFFASTPRERRSLYVDTRSPALLEGLARLAACAELVTVTEVLPGPEGCWLREGERRYAAELRCVYLRPAGSSAPGGHVTQSGAAQAGGPRSGAGQARAGSRPGAVSRTGPGQQASRAARQPNRFVQQFYGPVQQLHGPVQQSHGSAQRIQQPHGLVVQQPLGPVQQSHPYPWPGESG</sequence>
<accession>A0A9X2GCT9</accession>
<dbReference type="EMBL" id="JAMZEB010000002">
    <property type="protein sequence ID" value="MCP2355295.1"/>
    <property type="molecule type" value="Genomic_DNA"/>
</dbReference>
<evidence type="ECO:0008006" key="4">
    <source>
        <dbReference type="Google" id="ProtNLM"/>
    </source>
</evidence>
<feature type="compositionally biased region" description="Low complexity" evidence="1">
    <location>
        <begin position="944"/>
        <end position="956"/>
    </location>
</feature>
<comment type="caution">
    <text evidence="2">The sequence shown here is derived from an EMBL/GenBank/DDBJ whole genome shotgun (WGS) entry which is preliminary data.</text>
</comment>
<feature type="compositionally biased region" description="Low complexity" evidence="1">
    <location>
        <begin position="344"/>
        <end position="354"/>
    </location>
</feature>
<feature type="region of interest" description="Disordered" evidence="1">
    <location>
        <begin position="861"/>
        <end position="908"/>
    </location>
</feature>
<gene>
    <name evidence="2" type="ORF">HD597_002315</name>
</gene>
<protein>
    <recommendedName>
        <fullName evidence="4">Lantibiotic dehydratase N-terminal domain-containing protein</fullName>
    </recommendedName>
</protein>
<evidence type="ECO:0000313" key="3">
    <source>
        <dbReference type="Proteomes" id="UP001139648"/>
    </source>
</evidence>
<dbReference type="Proteomes" id="UP001139648">
    <property type="component" value="Unassembled WGS sequence"/>
</dbReference>
<feature type="region of interest" description="Disordered" evidence="1">
    <location>
        <begin position="344"/>
        <end position="405"/>
    </location>
</feature>
<keyword evidence="3" id="KW-1185">Reference proteome</keyword>
<feature type="region of interest" description="Disordered" evidence="1">
    <location>
        <begin position="922"/>
        <end position="967"/>
    </location>
</feature>
<feature type="compositionally biased region" description="Polar residues" evidence="1">
    <location>
        <begin position="929"/>
        <end position="940"/>
    </location>
</feature>
<evidence type="ECO:0000313" key="2">
    <source>
        <dbReference type="EMBL" id="MCP2355295.1"/>
    </source>
</evidence>
<name>A0A9X2GCT9_9ACTN</name>
<evidence type="ECO:0000256" key="1">
    <source>
        <dbReference type="SAM" id="MobiDB-lite"/>
    </source>
</evidence>
<proteinExistence type="predicted"/>
<reference evidence="2" key="1">
    <citation type="submission" date="2022-06" db="EMBL/GenBank/DDBJ databases">
        <title>Sequencing the genomes of 1000 actinobacteria strains.</title>
        <authorList>
            <person name="Klenk H.-P."/>
        </authorList>
    </citation>
    <scope>NUCLEOTIDE SEQUENCE</scope>
    <source>
        <strain evidence="2">DSM 46694</strain>
    </source>
</reference>
<feature type="region of interest" description="Disordered" evidence="1">
    <location>
        <begin position="54"/>
        <end position="76"/>
    </location>
</feature>
<organism evidence="2 3">
    <name type="scientific">Nonomuraea thailandensis</name>
    <dbReference type="NCBI Taxonomy" id="1188745"/>
    <lineage>
        <taxon>Bacteria</taxon>
        <taxon>Bacillati</taxon>
        <taxon>Actinomycetota</taxon>
        <taxon>Actinomycetes</taxon>
        <taxon>Streptosporangiales</taxon>
        <taxon>Streptosporangiaceae</taxon>
        <taxon>Nonomuraea</taxon>
    </lineage>
</organism>
<feature type="compositionally biased region" description="Gly residues" evidence="1">
    <location>
        <begin position="372"/>
        <end position="382"/>
    </location>
</feature>
<dbReference type="RefSeq" id="WP_253741977.1">
    <property type="nucleotide sequence ID" value="NZ_BAABKA010000036.1"/>
</dbReference>